<organism evidence="1 2">
    <name type="scientific">Termitidicoccus mucosus</name>
    <dbReference type="NCBI Taxonomy" id="1184151"/>
    <lineage>
        <taxon>Bacteria</taxon>
        <taxon>Pseudomonadati</taxon>
        <taxon>Verrucomicrobiota</taxon>
        <taxon>Opitutia</taxon>
        <taxon>Opitutales</taxon>
        <taxon>Opitutaceae</taxon>
        <taxon>Termitidicoccus</taxon>
    </lineage>
</organism>
<dbReference type="EMBL" id="LRRQ01000049">
    <property type="protein sequence ID" value="OAM90734.1"/>
    <property type="molecule type" value="Genomic_DNA"/>
</dbReference>
<gene>
    <name evidence="1" type="ORF">AW736_06415</name>
</gene>
<sequence length="328" mass="37067">MELAKHLFRQKNQDRIRLPKGFASGFSLHIERIDDGSAKPTLVAMMLAGQLFSDLPAEITESKDLINCVIATEAGQQFPAAFPKDFYSYFNRIGRSLEEGEFIEWLPDSATNKTVLTPTKRKRLVLAHRETYEAEVNVVGLVEELNTKQKTGVLRALEKEPVTFVFDDPFFSDLKDALGIRAQYVRVLGVGVFDVNDRLSSITEIDQLERLPHYLLTSSIDKLAILADGWLEGVGVAPKPEALNWLTNEVSTSFPLSLEYPSVAPSEEGNVIFEWIRPHARIELEVNFADQKLELYSTNLKANDFVEKVFEFNQWQEAFGQVEGLLLL</sequence>
<evidence type="ECO:0000313" key="2">
    <source>
        <dbReference type="Proteomes" id="UP000078486"/>
    </source>
</evidence>
<proteinExistence type="predicted"/>
<keyword evidence="2" id="KW-1185">Reference proteome</keyword>
<comment type="caution">
    <text evidence="1">The sequence shown here is derived from an EMBL/GenBank/DDBJ whole genome shotgun (WGS) entry which is preliminary data.</text>
</comment>
<dbReference type="Proteomes" id="UP000078486">
    <property type="component" value="Unassembled WGS sequence"/>
</dbReference>
<name>A0A178ILI7_9BACT</name>
<dbReference type="STRING" id="1184151.AW736_06415"/>
<dbReference type="AlphaFoldDB" id="A0A178ILI7"/>
<evidence type="ECO:0000313" key="1">
    <source>
        <dbReference type="EMBL" id="OAM90734.1"/>
    </source>
</evidence>
<protein>
    <submittedName>
        <fullName evidence="1">Uncharacterized protein</fullName>
    </submittedName>
</protein>
<accession>A0A178ILI7</accession>
<reference evidence="1 2" key="1">
    <citation type="submission" date="2016-01" db="EMBL/GenBank/DDBJ databases">
        <title>High potential of lignocellulose degradation of a new Verrucomicrobia species.</title>
        <authorList>
            <person name="Wang Y."/>
            <person name="Shi Y."/>
            <person name="Qiu Z."/>
            <person name="Liu S."/>
            <person name="Yang H."/>
        </authorList>
    </citation>
    <scope>NUCLEOTIDE SEQUENCE [LARGE SCALE GENOMIC DNA]</scope>
    <source>
        <strain evidence="1 2">TSB47</strain>
    </source>
</reference>